<dbReference type="GO" id="GO:0009253">
    <property type="term" value="P:peptidoglycan catabolic process"/>
    <property type="evidence" value="ECO:0007669"/>
    <property type="project" value="InterPro"/>
</dbReference>
<protein>
    <submittedName>
        <fullName evidence="4">N-acetylmuramoyl-L-alanine amidase</fullName>
    </submittedName>
</protein>
<dbReference type="Gene3D" id="3.40.630.40">
    <property type="entry name" value="Zn-dependent exopeptidases"/>
    <property type="match status" value="1"/>
</dbReference>
<dbReference type="Pfam" id="PF01520">
    <property type="entry name" value="Amidase_3"/>
    <property type="match status" value="1"/>
</dbReference>
<dbReference type="GO" id="GO:0008745">
    <property type="term" value="F:N-acetylmuramoyl-L-alanine amidase activity"/>
    <property type="evidence" value="ECO:0007669"/>
    <property type="project" value="InterPro"/>
</dbReference>
<evidence type="ECO:0000313" key="5">
    <source>
        <dbReference type="Proteomes" id="UP000558113"/>
    </source>
</evidence>
<dbReference type="CDD" id="cd02696">
    <property type="entry name" value="MurNAc-LAA"/>
    <property type="match status" value="1"/>
</dbReference>
<feature type="region of interest" description="Disordered" evidence="2">
    <location>
        <begin position="39"/>
        <end position="88"/>
    </location>
</feature>
<keyword evidence="5" id="KW-1185">Reference proteome</keyword>
<evidence type="ECO:0000313" key="4">
    <source>
        <dbReference type="EMBL" id="NBC71051.1"/>
    </source>
</evidence>
<dbReference type="AlphaFoldDB" id="A0A7X4YR69"/>
<comment type="caution">
    <text evidence="4">The sequence shown here is derived from an EMBL/GenBank/DDBJ whole genome shotgun (WGS) entry which is preliminary data.</text>
</comment>
<dbReference type="Proteomes" id="UP000558113">
    <property type="component" value="Unassembled WGS sequence"/>
</dbReference>
<keyword evidence="1" id="KW-0378">Hydrolase</keyword>
<dbReference type="EMBL" id="JAAAMU010000010">
    <property type="protein sequence ID" value="NBC71051.1"/>
    <property type="molecule type" value="Genomic_DNA"/>
</dbReference>
<dbReference type="RefSeq" id="WP_161700641.1">
    <property type="nucleotide sequence ID" value="NZ_JAAAMU010000010.1"/>
</dbReference>
<dbReference type="SMART" id="SM00646">
    <property type="entry name" value="Ami_3"/>
    <property type="match status" value="1"/>
</dbReference>
<accession>A0A7X4YR69</accession>
<dbReference type="InterPro" id="IPR050695">
    <property type="entry name" value="N-acetylmuramoyl_amidase_3"/>
</dbReference>
<gene>
    <name evidence="4" type="ORF">GT003_18800</name>
</gene>
<name>A0A7X4YR69_9BACL</name>
<dbReference type="PANTHER" id="PTHR30404">
    <property type="entry name" value="N-ACETYLMURAMOYL-L-ALANINE AMIDASE"/>
    <property type="match status" value="1"/>
</dbReference>
<dbReference type="PANTHER" id="PTHR30404:SF0">
    <property type="entry name" value="N-ACETYLMURAMOYL-L-ALANINE AMIDASE AMIC"/>
    <property type="match status" value="1"/>
</dbReference>
<proteinExistence type="predicted"/>
<organism evidence="4 5">
    <name type="scientific">Paenibacillus sacheonensis</name>
    <dbReference type="NCBI Taxonomy" id="742054"/>
    <lineage>
        <taxon>Bacteria</taxon>
        <taxon>Bacillati</taxon>
        <taxon>Bacillota</taxon>
        <taxon>Bacilli</taxon>
        <taxon>Bacillales</taxon>
        <taxon>Paenibacillaceae</taxon>
        <taxon>Paenibacillus</taxon>
    </lineage>
</organism>
<dbReference type="SUPFAM" id="SSF53187">
    <property type="entry name" value="Zn-dependent exopeptidases"/>
    <property type="match status" value="1"/>
</dbReference>
<dbReference type="GO" id="GO:0030288">
    <property type="term" value="C:outer membrane-bounded periplasmic space"/>
    <property type="evidence" value="ECO:0007669"/>
    <property type="project" value="TreeGrafter"/>
</dbReference>
<evidence type="ECO:0000256" key="2">
    <source>
        <dbReference type="SAM" id="MobiDB-lite"/>
    </source>
</evidence>
<dbReference type="OrthoDB" id="9806267at2"/>
<sequence>MKRRRRIKRSVRLAIAGILLIVLGSSLASFIRHQIDGTKPLAGSVQDGNKSAADGEDPPDNVYRIVIDPGHGGKDPGSEGSGGSREKDSNLSLALKVYDLLKKDPAFAPRMTRSDDTFVELSDRAGAANDWDADVLLSIHGNAFEDPSIGGTETYYRYDNGIPLAEAIHRKVVEAMGFPDRGVKEEHLKVLSLSNMPAVLIEPGYLTNPGEESVLLSEDGQMKAAQAIADGLKSYLQANGQSAGSSDELSSER</sequence>
<evidence type="ECO:0000256" key="1">
    <source>
        <dbReference type="ARBA" id="ARBA00022801"/>
    </source>
</evidence>
<evidence type="ECO:0000259" key="3">
    <source>
        <dbReference type="SMART" id="SM00646"/>
    </source>
</evidence>
<dbReference type="InterPro" id="IPR002508">
    <property type="entry name" value="MurNAc-LAA_cat"/>
</dbReference>
<feature type="domain" description="MurNAc-LAA" evidence="3">
    <location>
        <begin position="125"/>
        <end position="233"/>
    </location>
</feature>
<reference evidence="4 5" key="1">
    <citation type="submission" date="2020-01" db="EMBL/GenBank/DDBJ databases">
        <title>Paenibacillus soybeanensis sp. nov. isolated from the nodules of soybean (Glycine max(L.) Merr).</title>
        <authorList>
            <person name="Wang H."/>
        </authorList>
    </citation>
    <scope>NUCLEOTIDE SEQUENCE [LARGE SCALE GENOMIC DNA]</scope>
    <source>
        <strain evidence="4 5">DSM 23054</strain>
    </source>
</reference>